<keyword evidence="3" id="KW-0507">mRNA processing</keyword>
<dbReference type="InterPro" id="IPR008409">
    <property type="entry name" value="SPF27"/>
</dbReference>
<dbReference type="GO" id="GO:0071013">
    <property type="term" value="C:catalytic step 2 spliceosome"/>
    <property type="evidence" value="ECO:0007669"/>
    <property type="project" value="TreeGrafter"/>
</dbReference>
<dbReference type="GO" id="GO:0071011">
    <property type="term" value="C:precatalytic spliceosome"/>
    <property type="evidence" value="ECO:0007669"/>
    <property type="project" value="TreeGrafter"/>
</dbReference>
<evidence type="ECO:0000313" key="7">
    <source>
        <dbReference type="EMBL" id="RKP11904.1"/>
    </source>
</evidence>
<accession>A0A4P9XZT6</accession>
<evidence type="ECO:0000256" key="1">
    <source>
        <dbReference type="ARBA" id="ARBA00004123"/>
    </source>
</evidence>
<dbReference type="Pfam" id="PF05700">
    <property type="entry name" value="BCAS2"/>
    <property type="match status" value="1"/>
</dbReference>
<evidence type="ECO:0000256" key="6">
    <source>
        <dbReference type="ARBA" id="ARBA00023242"/>
    </source>
</evidence>
<keyword evidence="8" id="KW-1185">Reference proteome</keyword>
<evidence type="ECO:0000256" key="5">
    <source>
        <dbReference type="ARBA" id="ARBA00023187"/>
    </source>
</evidence>
<keyword evidence="5" id="KW-0508">mRNA splicing</keyword>
<evidence type="ECO:0000256" key="4">
    <source>
        <dbReference type="ARBA" id="ARBA00022728"/>
    </source>
</evidence>
<reference evidence="8" key="1">
    <citation type="journal article" date="2018" name="Nat. Microbiol.">
        <title>Leveraging single-cell genomics to expand the fungal tree of life.</title>
        <authorList>
            <person name="Ahrendt S.R."/>
            <person name="Quandt C.A."/>
            <person name="Ciobanu D."/>
            <person name="Clum A."/>
            <person name="Salamov A."/>
            <person name="Andreopoulos B."/>
            <person name="Cheng J.F."/>
            <person name="Woyke T."/>
            <person name="Pelin A."/>
            <person name="Henrissat B."/>
            <person name="Reynolds N.K."/>
            <person name="Benny G.L."/>
            <person name="Smith M.E."/>
            <person name="James T.Y."/>
            <person name="Grigoriev I.V."/>
        </authorList>
    </citation>
    <scope>NUCLEOTIDE SEQUENCE [LARGE SCALE GENOMIC DNA]</scope>
</reference>
<dbReference type="GO" id="GO:0008380">
    <property type="term" value="P:RNA splicing"/>
    <property type="evidence" value="ECO:0007669"/>
    <property type="project" value="UniProtKB-KW"/>
</dbReference>
<proteinExistence type="inferred from homology"/>
<dbReference type="OrthoDB" id="205794at2759"/>
<dbReference type="EMBL" id="KZ988587">
    <property type="protein sequence ID" value="RKP11904.1"/>
    <property type="molecule type" value="Genomic_DNA"/>
</dbReference>
<sequence length="232" mass="26191">MNALKDNQDIILDALPYVDKEVDAPGMRDLAEGLIEEELARKKAPSTADSELPKAISLFESNPFLKDAYERTVTVKANDTDAGVDFSRYTLAEPSKEDGPEKWESAVDMAKATLEHQRLRMCNLELMQRYGTMMWKGHTSQLDVGVKGMEREVKTIKKEDLGRINKERKRYQLEMGESLQSLDQQWKGLISSNLQTQLACMTLASELADWERYEGELRAEAAAANVDISDVL</sequence>
<dbReference type="PANTHER" id="PTHR13296:SF0">
    <property type="entry name" value="PRE-MRNA-SPLICING FACTOR SPF27"/>
    <property type="match status" value="1"/>
</dbReference>
<comment type="subcellular location">
    <subcellularLocation>
        <location evidence="1">Nucleus</location>
    </subcellularLocation>
</comment>
<dbReference type="GO" id="GO:0006397">
    <property type="term" value="P:mRNA processing"/>
    <property type="evidence" value="ECO:0007669"/>
    <property type="project" value="UniProtKB-KW"/>
</dbReference>
<organism evidence="7 8">
    <name type="scientific">Piptocephalis cylindrospora</name>
    <dbReference type="NCBI Taxonomy" id="1907219"/>
    <lineage>
        <taxon>Eukaryota</taxon>
        <taxon>Fungi</taxon>
        <taxon>Fungi incertae sedis</taxon>
        <taxon>Zoopagomycota</taxon>
        <taxon>Zoopagomycotina</taxon>
        <taxon>Zoopagomycetes</taxon>
        <taxon>Zoopagales</taxon>
        <taxon>Piptocephalidaceae</taxon>
        <taxon>Piptocephalis</taxon>
    </lineage>
</organism>
<evidence type="ECO:0000256" key="2">
    <source>
        <dbReference type="ARBA" id="ARBA00010788"/>
    </source>
</evidence>
<keyword evidence="4" id="KW-0747">Spliceosome</keyword>
<gene>
    <name evidence="7" type="ORF">BJ684DRAFT_21519</name>
</gene>
<dbReference type="Proteomes" id="UP000267251">
    <property type="component" value="Unassembled WGS sequence"/>
</dbReference>
<keyword evidence="6" id="KW-0539">Nucleus</keyword>
<name>A0A4P9XZT6_9FUNG</name>
<protein>
    <submittedName>
        <fullName evidence="7">Pre-mRNA-splicing factor SPF27</fullName>
    </submittedName>
</protein>
<dbReference type="GO" id="GO:0000974">
    <property type="term" value="C:Prp19 complex"/>
    <property type="evidence" value="ECO:0007669"/>
    <property type="project" value="TreeGrafter"/>
</dbReference>
<dbReference type="AlphaFoldDB" id="A0A4P9XZT6"/>
<comment type="similarity">
    <text evidence="2">Belongs to the SPF27 family.</text>
</comment>
<evidence type="ECO:0000313" key="8">
    <source>
        <dbReference type="Proteomes" id="UP000267251"/>
    </source>
</evidence>
<dbReference type="PANTHER" id="PTHR13296">
    <property type="entry name" value="BCAS2 PROTEIN"/>
    <property type="match status" value="1"/>
</dbReference>
<evidence type="ECO:0000256" key="3">
    <source>
        <dbReference type="ARBA" id="ARBA00022664"/>
    </source>
</evidence>